<dbReference type="Proteomes" id="UP000663722">
    <property type="component" value="Chromosome"/>
</dbReference>
<gene>
    <name evidence="1" type="ORF">dnm_005980</name>
</gene>
<dbReference type="EMBL" id="CP061800">
    <property type="protein sequence ID" value="QTA84599.1"/>
    <property type="molecule type" value="Genomic_DNA"/>
</dbReference>
<organism evidence="1 2">
    <name type="scientific">Desulfonema magnum</name>
    <dbReference type="NCBI Taxonomy" id="45655"/>
    <lineage>
        <taxon>Bacteria</taxon>
        <taxon>Pseudomonadati</taxon>
        <taxon>Thermodesulfobacteriota</taxon>
        <taxon>Desulfobacteria</taxon>
        <taxon>Desulfobacterales</taxon>
        <taxon>Desulfococcaceae</taxon>
        <taxon>Desulfonema</taxon>
    </lineage>
</organism>
<dbReference type="KEGG" id="dmm:dnm_005980"/>
<sequence length="40" mass="4622">MFDLCRRQSLGSRIPKQSLTAIKLRIIPSGKNSFWRGCEK</sequence>
<dbReference type="AlphaFoldDB" id="A0A975GKC4"/>
<proteinExistence type="predicted"/>
<reference evidence="1" key="1">
    <citation type="journal article" date="2021" name="Microb. Physiol.">
        <title>Proteogenomic Insights into the Physiology of Marine, Sulfate-Reducing, Filamentous Desulfonema limicola and Desulfonema magnum.</title>
        <authorList>
            <person name="Schnaars V."/>
            <person name="Wohlbrand L."/>
            <person name="Scheve S."/>
            <person name="Hinrichs C."/>
            <person name="Reinhardt R."/>
            <person name="Rabus R."/>
        </authorList>
    </citation>
    <scope>NUCLEOTIDE SEQUENCE</scope>
    <source>
        <strain evidence="1">4be13</strain>
    </source>
</reference>
<accession>A0A975GKC4</accession>
<keyword evidence="2" id="KW-1185">Reference proteome</keyword>
<name>A0A975GKC4_9BACT</name>
<protein>
    <submittedName>
        <fullName evidence="1">Uncharacterized protein</fullName>
    </submittedName>
</protein>
<evidence type="ECO:0000313" key="1">
    <source>
        <dbReference type="EMBL" id="QTA84599.1"/>
    </source>
</evidence>
<evidence type="ECO:0000313" key="2">
    <source>
        <dbReference type="Proteomes" id="UP000663722"/>
    </source>
</evidence>